<dbReference type="RefSeq" id="XP_024717529.1">
    <property type="nucleotide sequence ID" value="XM_024861241.1"/>
</dbReference>
<dbReference type="AlphaFoldDB" id="A0A2T3AS86"/>
<evidence type="ECO:0000256" key="8">
    <source>
        <dbReference type="RuleBase" id="RU366063"/>
    </source>
</evidence>
<keyword evidence="7 8" id="KW-0496">Mitochondrion</keyword>
<organism evidence="10 11">
    <name type="scientific">Amorphotheca resinae ATCC 22711</name>
    <dbReference type="NCBI Taxonomy" id="857342"/>
    <lineage>
        <taxon>Eukaryota</taxon>
        <taxon>Fungi</taxon>
        <taxon>Dikarya</taxon>
        <taxon>Ascomycota</taxon>
        <taxon>Pezizomycotina</taxon>
        <taxon>Leotiomycetes</taxon>
        <taxon>Helotiales</taxon>
        <taxon>Amorphothecaceae</taxon>
        <taxon>Amorphotheca</taxon>
    </lineage>
</organism>
<dbReference type="STRING" id="857342.A0A2T3AS86"/>
<dbReference type="GO" id="GO:0005743">
    <property type="term" value="C:mitochondrial inner membrane"/>
    <property type="evidence" value="ECO:0007669"/>
    <property type="project" value="TreeGrafter"/>
</dbReference>
<comment type="pathway">
    <text evidence="2 8">Cofactor biosynthesis; ubiquinone biosynthesis.</text>
</comment>
<dbReference type="EMBL" id="KZ679017">
    <property type="protein sequence ID" value="PSS09231.1"/>
    <property type="molecule type" value="Genomic_DNA"/>
</dbReference>
<evidence type="ECO:0000256" key="3">
    <source>
        <dbReference type="ARBA" id="ARBA00010766"/>
    </source>
</evidence>
<dbReference type="FunFam" id="1.10.357.10:FF:000004">
    <property type="entry name" value="Ubiquinone biosynthesis protein COQ9, mitochondrial"/>
    <property type="match status" value="1"/>
</dbReference>
<dbReference type="GO" id="GO:0006744">
    <property type="term" value="P:ubiquinone biosynthetic process"/>
    <property type="evidence" value="ECO:0007669"/>
    <property type="project" value="UniProtKB-UniRule"/>
</dbReference>
<evidence type="ECO:0000256" key="2">
    <source>
        <dbReference type="ARBA" id="ARBA00004749"/>
    </source>
</evidence>
<evidence type="ECO:0000256" key="4">
    <source>
        <dbReference type="ARBA" id="ARBA00022688"/>
    </source>
</evidence>
<keyword evidence="11" id="KW-1185">Reference proteome</keyword>
<dbReference type="OrthoDB" id="619536at2759"/>
<dbReference type="GeneID" id="36569322"/>
<sequence length="248" mass="27185">MASKIRTLRLRPLNAKPCNRLYHSYEHPPPPGPFNAAETSILTAALPHIPSHGFTHTSLARGAKDAGYIDASTNLFPSGAFSLVHYHLYTQRMALARHKHILEASAADGKPLGVGAKVKALTWERLMGNKEIIHRWQEALALLAQPSNVPTSVSELASLSDEIWFLAGDTSVDTSWYTKRASLSTIYAATELFMTTDKSTDFADTKEFLNRRFTDSQVVGGAVRSVGEWVGFTAHAGLNVLRSKGVRI</sequence>
<dbReference type="PANTHER" id="PTHR21427">
    <property type="entry name" value="UBIQUINONE BIOSYNTHESIS PROTEIN COQ9, MITOCHONDRIAL"/>
    <property type="match status" value="1"/>
</dbReference>
<dbReference type="FunCoup" id="A0A2T3AS86">
    <property type="interactions" value="247"/>
</dbReference>
<dbReference type="GO" id="GO:0008289">
    <property type="term" value="F:lipid binding"/>
    <property type="evidence" value="ECO:0007669"/>
    <property type="project" value="UniProtKB-UniRule"/>
</dbReference>
<accession>A0A2T3AS86</accession>
<evidence type="ECO:0000256" key="5">
    <source>
        <dbReference type="ARBA" id="ARBA00022946"/>
    </source>
</evidence>
<comment type="subcellular location">
    <subcellularLocation>
        <location evidence="1 8">Mitochondrion</location>
    </subcellularLocation>
</comment>
<dbReference type="Proteomes" id="UP000241818">
    <property type="component" value="Unassembled WGS sequence"/>
</dbReference>
<dbReference type="InterPro" id="IPR013718">
    <property type="entry name" value="COQ9_C"/>
</dbReference>
<gene>
    <name evidence="10" type="ORF">M430DRAFT_108880</name>
</gene>
<comment type="function">
    <text evidence="8">Membrane-associated protein that warps the membrane surface to access and bind aromatic isoprenes with high specificity, including ubiquinone (CoQ) isoprene intermediates and presents them directly to Coq7, therefore facilitating the Coq7-mediated hydroxylase step. Participates in the biosynthesis of coenzyme Q, also named ubiquinone, an essential lipid-soluble electron transporter for aerobic cellular respiration.</text>
</comment>
<keyword evidence="5" id="KW-0809">Transit peptide</keyword>
<dbReference type="UniPathway" id="UPA00232"/>
<keyword evidence="6 8" id="KW-0446">Lipid-binding</keyword>
<dbReference type="NCBIfam" id="TIGR02396">
    <property type="entry name" value="diverge_rpsU"/>
    <property type="match status" value="1"/>
</dbReference>
<protein>
    <recommendedName>
        <fullName evidence="8">Ubiquinone biosynthesis protein</fullName>
    </recommendedName>
</protein>
<keyword evidence="4 8" id="KW-0831">Ubiquinone biosynthesis</keyword>
<evidence type="ECO:0000256" key="6">
    <source>
        <dbReference type="ARBA" id="ARBA00023121"/>
    </source>
</evidence>
<dbReference type="Gene3D" id="1.10.357.10">
    <property type="entry name" value="Tetracycline Repressor, domain 2"/>
    <property type="match status" value="1"/>
</dbReference>
<reference evidence="10 11" key="1">
    <citation type="journal article" date="2018" name="New Phytol.">
        <title>Comparative genomics and transcriptomics depict ericoid mycorrhizal fungi as versatile saprotrophs and plant mutualists.</title>
        <authorList>
            <person name="Martino E."/>
            <person name="Morin E."/>
            <person name="Grelet G.A."/>
            <person name="Kuo A."/>
            <person name="Kohler A."/>
            <person name="Daghino S."/>
            <person name="Barry K.W."/>
            <person name="Cichocki N."/>
            <person name="Clum A."/>
            <person name="Dockter R.B."/>
            <person name="Hainaut M."/>
            <person name="Kuo R.C."/>
            <person name="LaButti K."/>
            <person name="Lindahl B.D."/>
            <person name="Lindquist E.A."/>
            <person name="Lipzen A."/>
            <person name="Khouja H.R."/>
            <person name="Magnuson J."/>
            <person name="Murat C."/>
            <person name="Ohm R.A."/>
            <person name="Singer S.W."/>
            <person name="Spatafora J.W."/>
            <person name="Wang M."/>
            <person name="Veneault-Fourrey C."/>
            <person name="Henrissat B."/>
            <person name="Grigoriev I.V."/>
            <person name="Martin F.M."/>
            <person name="Perotto S."/>
        </authorList>
    </citation>
    <scope>NUCLEOTIDE SEQUENCE [LARGE SCALE GENOMIC DNA]</scope>
    <source>
        <strain evidence="10 11">ATCC 22711</strain>
    </source>
</reference>
<evidence type="ECO:0000313" key="10">
    <source>
        <dbReference type="EMBL" id="PSS09231.1"/>
    </source>
</evidence>
<name>A0A2T3AS86_AMORE</name>
<proteinExistence type="inferred from homology"/>
<evidence type="ECO:0000313" key="11">
    <source>
        <dbReference type="Proteomes" id="UP000241818"/>
    </source>
</evidence>
<evidence type="ECO:0000256" key="1">
    <source>
        <dbReference type="ARBA" id="ARBA00004173"/>
    </source>
</evidence>
<dbReference type="PANTHER" id="PTHR21427:SF19">
    <property type="entry name" value="UBIQUINONE BIOSYNTHESIS PROTEIN COQ9, MITOCHONDRIAL"/>
    <property type="match status" value="1"/>
</dbReference>
<evidence type="ECO:0000259" key="9">
    <source>
        <dbReference type="Pfam" id="PF08511"/>
    </source>
</evidence>
<evidence type="ECO:0000256" key="7">
    <source>
        <dbReference type="ARBA" id="ARBA00023128"/>
    </source>
</evidence>
<feature type="domain" description="COQ9 C-terminal" evidence="9">
    <location>
        <begin position="149"/>
        <end position="218"/>
    </location>
</feature>
<comment type="similarity">
    <text evidence="3 8">Belongs to the COQ9 family.</text>
</comment>
<dbReference type="Pfam" id="PF08511">
    <property type="entry name" value="COQ9"/>
    <property type="match status" value="1"/>
</dbReference>
<dbReference type="InterPro" id="IPR012762">
    <property type="entry name" value="Ubiq_biosynth_COQ9"/>
</dbReference>
<dbReference type="InParanoid" id="A0A2T3AS86"/>